<name>A0A9K3D6N8_9EUKA</name>
<dbReference type="OrthoDB" id="10258631at2759"/>
<dbReference type="SUPFAM" id="SSF56112">
    <property type="entry name" value="Protein kinase-like (PK-like)"/>
    <property type="match status" value="1"/>
</dbReference>
<sequence>GRAEGYQLTDTGLDYLALNVFVKRGLIAAIGRRIGVGKEAEIFIAQDPEGNEFVLKFHRLGRTSFKKSVKTNRDYMDGRTGHASWIYLSKLAALKEFAYMTALHERGIPVPTPIGYSRHCVAMSLVKGLPLNVIKPGGLIDPKDVCNQIYGLMADLASIGLIHGDFNEFNTMVVRERIGDNGEVDAPPTLTAAEQEEEEERQAEAKKLNKVAGIDLTHEEGEWGRVKMSPGDGGEYRDRVVLIDFPQIVSTDHCCAKSYYTRDTTCVRVFFRRKFNMDFPAPDFTTMLALAKASMEDGVDVGETLSAEQCDAVASAVREEVGMDNEGEAEGEGESGTEGEGVERDTNPLVTLTPEEEGDEESDDLYTE</sequence>
<evidence type="ECO:0000256" key="13">
    <source>
        <dbReference type="SAM" id="MobiDB-lite"/>
    </source>
</evidence>
<evidence type="ECO:0000256" key="4">
    <source>
        <dbReference type="ARBA" id="ARBA00022527"/>
    </source>
</evidence>
<dbReference type="GO" id="GO:0005829">
    <property type="term" value="C:cytosol"/>
    <property type="evidence" value="ECO:0007669"/>
    <property type="project" value="TreeGrafter"/>
</dbReference>
<dbReference type="InterPro" id="IPR018934">
    <property type="entry name" value="RIO_dom"/>
</dbReference>
<comment type="catalytic activity">
    <reaction evidence="11">
        <text>L-threonyl-[protein] + ATP = O-phospho-L-threonyl-[protein] + ADP + H(+)</text>
        <dbReference type="Rhea" id="RHEA:46608"/>
        <dbReference type="Rhea" id="RHEA-COMP:11060"/>
        <dbReference type="Rhea" id="RHEA-COMP:11605"/>
        <dbReference type="ChEBI" id="CHEBI:15378"/>
        <dbReference type="ChEBI" id="CHEBI:30013"/>
        <dbReference type="ChEBI" id="CHEBI:30616"/>
        <dbReference type="ChEBI" id="CHEBI:61977"/>
        <dbReference type="ChEBI" id="CHEBI:456216"/>
        <dbReference type="EC" id="2.7.11.1"/>
    </reaction>
</comment>
<comment type="similarity">
    <text evidence="2">Belongs to the protein kinase superfamily. RIO-type Ser/Thr kinase family.</text>
</comment>
<evidence type="ECO:0000256" key="9">
    <source>
        <dbReference type="ARBA" id="ARBA00022840"/>
    </source>
</evidence>
<dbReference type="Pfam" id="PF01163">
    <property type="entry name" value="RIO1"/>
    <property type="match status" value="2"/>
</dbReference>
<keyword evidence="7" id="KW-0547">Nucleotide-binding</keyword>
<evidence type="ECO:0000256" key="6">
    <source>
        <dbReference type="ARBA" id="ARBA00022723"/>
    </source>
</evidence>
<evidence type="ECO:0000256" key="1">
    <source>
        <dbReference type="ARBA" id="ARBA00001946"/>
    </source>
</evidence>
<keyword evidence="16" id="KW-1185">Reference proteome</keyword>
<dbReference type="AlphaFoldDB" id="A0A9K3D6N8"/>
<feature type="non-terminal residue" evidence="15">
    <location>
        <position position="1"/>
    </location>
</feature>
<dbReference type="SMART" id="SM00090">
    <property type="entry name" value="RIO"/>
    <property type="match status" value="1"/>
</dbReference>
<dbReference type="Gene3D" id="1.10.510.10">
    <property type="entry name" value="Transferase(Phosphotransferase) domain 1"/>
    <property type="match status" value="1"/>
</dbReference>
<dbReference type="GO" id="GO:0005524">
    <property type="term" value="F:ATP binding"/>
    <property type="evidence" value="ECO:0007669"/>
    <property type="project" value="UniProtKB-KW"/>
</dbReference>
<keyword evidence="10" id="KW-0460">Magnesium</keyword>
<dbReference type="EMBL" id="BDIP01005168">
    <property type="protein sequence ID" value="GIQ89552.1"/>
    <property type="molecule type" value="Genomic_DNA"/>
</dbReference>
<evidence type="ECO:0000256" key="8">
    <source>
        <dbReference type="ARBA" id="ARBA00022777"/>
    </source>
</evidence>
<comment type="caution">
    <text evidence="15">The sequence shown here is derived from an EMBL/GenBank/DDBJ whole genome shotgun (WGS) entry which is preliminary data.</text>
</comment>
<evidence type="ECO:0000313" key="15">
    <source>
        <dbReference type="EMBL" id="GIQ89552.1"/>
    </source>
</evidence>
<dbReference type="InterPro" id="IPR030484">
    <property type="entry name" value="Rio2"/>
</dbReference>
<evidence type="ECO:0000256" key="11">
    <source>
        <dbReference type="ARBA" id="ARBA00047899"/>
    </source>
</evidence>
<dbReference type="InterPro" id="IPR011009">
    <property type="entry name" value="Kinase-like_dom_sf"/>
</dbReference>
<dbReference type="FunFam" id="3.30.200.20:FF:000052">
    <property type="entry name" value="Serine/threonine-protein kinase RIO2"/>
    <property type="match status" value="1"/>
</dbReference>
<comment type="cofactor">
    <cofactor evidence="1">
        <name>Mg(2+)</name>
        <dbReference type="ChEBI" id="CHEBI:18420"/>
    </cofactor>
</comment>
<keyword evidence="5" id="KW-0808">Transferase</keyword>
<evidence type="ECO:0000256" key="3">
    <source>
        <dbReference type="ARBA" id="ARBA00012513"/>
    </source>
</evidence>
<dbReference type="InterPro" id="IPR000687">
    <property type="entry name" value="RIO_kinase"/>
</dbReference>
<dbReference type="Proteomes" id="UP000265618">
    <property type="component" value="Unassembled WGS sequence"/>
</dbReference>
<accession>A0A9K3D6N8</accession>
<feature type="non-terminal residue" evidence="15">
    <location>
        <position position="368"/>
    </location>
</feature>
<dbReference type="GO" id="GO:0004674">
    <property type="term" value="F:protein serine/threonine kinase activity"/>
    <property type="evidence" value="ECO:0007669"/>
    <property type="project" value="UniProtKB-KW"/>
</dbReference>
<dbReference type="GO" id="GO:0030490">
    <property type="term" value="P:maturation of SSU-rRNA"/>
    <property type="evidence" value="ECO:0007669"/>
    <property type="project" value="TreeGrafter"/>
</dbReference>
<evidence type="ECO:0000259" key="14">
    <source>
        <dbReference type="SMART" id="SM00090"/>
    </source>
</evidence>
<dbReference type="Gene3D" id="3.30.200.20">
    <property type="entry name" value="Phosphorylase Kinase, domain 1"/>
    <property type="match status" value="1"/>
</dbReference>
<feature type="compositionally biased region" description="Acidic residues" evidence="13">
    <location>
        <begin position="354"/>
        <end position="368"/>
    </location>
</feature>
<organism evidence="15 16">
    <name type="scientific">Kipferlia bialata</name>
    <dbReference type="NCBI Taxonomy" id="797122"/>
    <lineage>
        <taxon>Eukaryota</taxon>
        <taxon>Metamonada</taxon>
        <taxon>Carpediemonas-like organisms</taxon>
        <taxon>Kipferlia</taxon>
    </lineage>
</organism>
<dbReference type="GO" id="GO:0046872">
    <property type="term" value="F:metal ion binding"/>
    <property type="evidence" value="ECO:0007669"/>
    <property type="project" value="UniProtKB-KW"/>
</dbReference>
<keyword evidence="4" id="KW-0723">Serine/threonine-protein kinase</keyword>
<dbReference type="EC" id="2.7.11.1" evidence="3"/>
<keyword evidence="9" id="KW-0067">ATP-binding</keyword>
<evidence type="ECO:0000256" key="12">
    <source>
        <dbReference type="ARBA" id="ARBA00048679"/>
    </source>
</evidence>
<dbReference type="PANTHER" id="PTHR45852">
    <property type="entry name" value="SER/THR-PROTEIN KINASE RIO2"/>
    <property type="match status" value="1"/>
</dbReference>
<dbReference type="PANTHER" id="PTHR45852:SF1">
    <property type="entry name" value="SERINE_THREONINE-PROTEIN KINASE RIO2"/>
    <property type="match status" value="1"/>
</dbReference>
<evidence type="ECO:0000256" key="10">
    <source>
        <dbReference type="ARBA" id="ARBA00022842"/>
    </source>
</evidence>
<evidence type="ECO:0000256" key="7">
    <source>
        <dbReference type="ARBA" id="ARBA00022741"/>
    </source>
</evidence>
<feature type="region of interest" description="Disordered" evidence="13">
    <location>
        <begin position="320"/>
        <end position="368"/>
    </location>
</feature>
<dbReference type="PROSITE" id="PS01245">
    <property type="entry name" value="RIO1"/>
    <property type="match status" value="1"/>
</dbReference>
<protein>
    <recommendedName>
        <fullName evidence="3">non-specific serine/threonine protein kinase</fullName>
        <ecNumber evidence="3">2.7.11.1</ecNumber>
    </recommendedName>
</protein>
<proteinExistence type="inferred from homology"/>
<keyword evidence="6" id="KW-0479">Metal-binding</keyword>
<feature type="domain" description="RIO kinase" evidence="14">
    <location>
        <begin position="1"/>
        <end position="289"/>
    </location>
</feature>
<dbReference type="GO" id="GO:0005634">
    <property type="term" value="C:nucleus"/>
    <property type="evidence" value="ECO:0007669"/>
    <property type="project" value="TreeGrafter"/>
</dbReference>
<dbReference type="InterPro" id="IPR018935">
    <property type="entry name" value="RIO_kinase_CS"/>
</dbReference>
<feature type="compositionally biased region" description="Acidic residues" evidence="13">
    <location>
        <begin position="322"/>
        <end position="337"/>
    </location>
</feature>
<reference evidence="15 16" key="1">
    <citation type="journal article" date="2018" name="PLoS ONE">
        <title>The draft genome of Kipferlia bialata reveals reductive genome evolution in fornicate parasites.</title>
        <authorList>
            <person name="Tanifuji G."/>
            <person name="Takabayashi S."/>
            <person name="Kume K."/>
            <person name="Takagi M."/>
            <person name="Nakayama T."/>
            <person name="Kamikawa R."/>
            <person name="Inagaki Y."/>
            <person name="Hashimoto T."/>
        </authorList>
    </citation>
    <scope>NUCLEOTIDE SEQUENCE [LARGE SCALE GENOMIC DNA]</scope>
    <source>
        <strain evidence="15">NY0173</strain>
    </source>
</reference>
<keyword evidence="8 15" id="KW-0418">Kinase</keyword>
<dbReference type="GO" id="GO:0030688">
    <property type="term" value="C:preribosome, small subunit precursor"/>
    <property type="evidence" value="ECO:0007669"/>
    <property type="project" value="TreeGrafter"/>
</dbReference>
<gene>
    <name evidence="15" type="ORF">KIPB_012051</name>
</gene>
<evidence type="ECO:0000256" key="5">
    <source>
        <dbReference type="ARBA" id="ARBA00022679"/>
    </source>
</evidence>
<evidence type="ECO:0000256" key="2">
    <source>
        <dbReference type="ARBA" id="ARBA00009196"/>
    </source>
</evidence>
<evidence type="ECO:0000313" key="16">
    <source>
        <dbReference type="Proteomes" id="UP000265618"/>
    </source>
</evidence>
<dbReference type="CDD" id="cd05144">
    <property type="entry name" value="RIO2_C"/>
    <property type="match status" value="1"/>
</dbReference>
<comment type="catalytic activity">
    <reaction evidence="12">
        <text>L-seryl-[protein] + ATP = O-phospho-L-seryl-[protein] + ADP + H(+)</text>
        <dbReference type="Rhea" id="RHEA:17989"/>
        <dbReference type="Rhea" id="RHEA-COMP:9863"/>
        <dbReference type="Rhea" id="RHEA-COMP:11604"/>
        <dbReference type="ChEBI" id="CHEBI:15378"/>
        <dbReference type="ChEBI" id="CHEBI:29999"/>
        <dbReference type="ChEBI" id="CHEBI:30616"/>
        <dbReference type="ChEBI" id="CHEBI:83421"/>
        <dbReference type="ChEBI" id="CHEBI:456216"/>
        <dbReference type="EC" id="2.7.11.1"/>
    </reaction>
</comment>